<evidence type="ECO:0000313" key="1">
    <source>
        <dbReference type="EMBL" id="JAD92124.1"/>
    </source>
</evidence>
<name>A0A0A9DUC2_ARUDO</name>
<reference evidence="1" key="2">
    <citation type="journal article" date="2015" name="Data Brief">
        <title>Shoot transcriptome of the giant reed, Arundo donax.</title>
        <authorList>
            <person name="Barrero R.A."/>
            <person name="Guerrero F.D."/>
            <person name="Moolhuijzen P."/>
            <person name="Goolsby J.A."/>
            <person name="Tidwell J."/>
            <person name="Bellgard S.E."/>
            <person name="Bellgard M.I."/>
        </authorList>
    </citation>
    <scope>NUCLEOTIDE SEQUENCE</scope>
    <source>
        <tissue evidence="1">Shoot tissue taken approximately 20 cm above the soil surface</tissue>
    </source>
</reference>
<dbReference type="AlphaFoldDB" id="A0A0A9DUC2"/>
<dbReference type="EMBL" id="GBRH01205771">
    <property type="protein sequence ID" value="JAD92124.1"/>
    <property type="molecule type" value="Transcribed_RNA"/>
</dbReference>
<accession>A0A0A9DUC2</accession>
<proteinExistence type="predicted"/>
<sequence>MLGTVLMSIVPNEHEDQSDLENAHFPWIDTIHIECDNLKLPINDSEYKFQCPTPAATLKVELQLNGPKHGGRL</sequence>
<reference evidence="1" key="1">
    <citation type="submission" date="2014-09" db="EMBL/GenBank/DDBJ databases">
        <authorList>
            <person name="Magalhaes I.L.F."/>
            <person name="Oliveira U."/>
            <person name="Santos F.R."/>
            <person name="Vidigal T.H.D.A."/>
            <person name="Brescovit A.D."/>
            <person name="Santos A.J."/>
        </authorList>
    </citation>
    <scope>NUCLEOTIDE SEQUENCE</scope>
    <source>
        <tissue evidence="1">Shoot tissue taken approximately 20 cm above the soil surface</tissue>
    </source>
</reference>
<protein>
    <submittedName>
        <fullName evidence="1">Uncharacterized protein</fullName>
    </submittedName>
</protein>
<organism evidence="1">
    <name type="scientific">Arundo donax</name>
    <name type="common">Giant reed</name>
    <name type="synonym">Donax arundinaceus</name>
    <dbReference type="NCBI Taxonomy" id="35708"/>
    <lineage>
        <taxon>Eukaryota</taxon>
        <taxon>Viridiplantae</taxon>
        <taxon>Streptophyta</taxon>
        <taxon>Embryophyta</taxon>
        <taxon>Tracheophyta</taxon>
        <taxon>Spermatophyta</taxon>
        <taxon>Magnoliopsida</taxon>
        <taxon>Liliopsida</taxon>
        <taxon>Poales</taxon>
        <taxon>Poaceae</taxon>
        <taxon>PACMAD clade</taxon>
        <taxon>Arundinoideae</taxon>
        <taxon>Arundineae</taxon>
        <taxon>Arundo</taxon>
    </lineage>
</organism>